<comment type="catalytic activity">
    <reaction evidence="1">
        <text>Thiol-dependent hydrolysis of ester, thioester, amide, peptide and isopeptide bonds formed by the C-terminal Gly of ubiquitin (a 76-residue protein attached to proteins as an intracellular targeting signal).</text>
        <dbReference type="EC" id="3.4.19.12"/>
    </reaction>
</comment>
<dbReference type="STRING" id="747525.W4KLI6"/>
<sequence length="1430" mass="155626">PRAPACPSAPCASRARTPACRDKPIHPASFYGGQPTKRPPPLPSRPAAFGSSTTSFYFSDSSQNKHSSSPFREPELVPDDDPVPGLAADLALPAPLPPDDTTTQWGSGTAPSWTPSVQEWTDYSPGPWPAATAAKIEIDGRDEDEEANWWDPATRRKHRRPGPGILPPLLADRLHNSEHSLFSVTVTPPDIKQPPPHHPTSPTHPASSPTPSSSSSSSASSTAPQPTPEEVRTAVPHPNAYYCRRHNGWVLLLWKSSSVVPPLARSFKRAHKHDPDDHQHADKSAHGHSHPPLPDQARRRKTPSCLGAARDQPFGQTNRTHHFHLYEHAVDARMLTPAFHRSEWEAAVLDKRKRRKLTLRGDDIDTAALAQALDAGAPTAAMEHDADGEDDEDAADEGDLLDLYVCCQCSFYCVASDVVPGVVPARYVEDFVKFKTEHPPPGKSKEVSLMMAWETILTIVENRLWKNEGRVLPVTRKAFQAKVGWTPTAEKIFQALGFEARGVVDNADHADTVALHPPSVDPGTPQGRRNRAKLLRAWVELSAWAVDYRKRFASSLKEYTPHPLWVRIENAREMYQTAVGAHPDQIPRGLLPINLEYEGLEEAWLQLGMTPTTYSWELLAFAYLAQCRCDPAHTIDHFSAFFALFSALSAPARGGAAAPAELQALVLEERARLRFTHDNARGAREALGFGRAGALGVELGDDVEDAFVVNAWREARARGGAGARAVEADEALRVVAELRGSAALRDVWARETAGGAGGAGPMTPGRAYATLEAPREVDDGMLLTIYSVRVADQPGEAERMREAVAVVAEARESVRLRRFLETGTDPGDVVPPARPDWPRGLNQLGNTCYLNSLLQYFYTITDLRKAVETLLNSEYKALEDDKLTDDDLKRHRVGGRLVTRREILRSKKFVGQLAGLFWDLEHADVPAVTPSIELAKLALVTSKDEDEDADADADADRGGTDSSHDTEATLVDDAPARAPASSASSPPGETGEPASASASSSASAASVLGKRRDREQEDAGAQMDVDAGLGEGEGAGSPAAVPSSSRVGAGAGAGGDAEMLDAAAAEGRAVQKQQQPPSLPPRKAASESVMMFGRQHDVSECMDNCMFQIETALLKFDGLGDAEEGKTSVVKRLFYGTLKQRLSFVPGDASIHEKEVLFSLLPVNVSDEGYDLYDGLGSYFDDAVEFEGKAARMEVTLVDLPPLLQIQLQRGQFDRETLQPYKSQAYVKFGETVYMDRFLDSADPEKKERSKAIHAALSACRDRIHLLTTGTHAPFGAALGGTQEFLQKQETVALPEADAALVAALGAEQDGLRVELEGLRARAAALKAEMEAIWVDERAAAYELTSVFIHRGSSPSWGHYFFYSRHLPEEPDAWFKYNDSDVGVVAKEEVLADTTGSTANPYMLVFVRKGADVVKTVNRFDLMSLVEEDP</sequence>
<dbReference type="EMBL" id="KI925454">
    <property type="protein sequence ID" value="ETW86564.1"/>
    <property type="molecule type" value="Genomic_DNA"/>
</dbReference>
<keyword evidence="3" id="KW-0645">Protease</keyword>
<feature type="compositionally biased region" description="Low complexity" evidence="7">
    <location>
        <begin position="1056"/>
        <end position="1068"/>
    </location>
</feature>
<evidence type="ECO:0000259" key="8">
    <source>
        <dbReference type="PROSITE" id="PS50235"/>
    </source>
</evidence>
<dbReference type="GO" id="GO:0061136">
    <property type="term" value="P:regulation of proteasomal protein catabolic process"/>
    <property type="evidence" value="ECO:0007669"/>
    <property type="project" value="TreeGrafter"/>
</dbReference>
<dbReference type="OrthoDB" id="2420415at2759"/>
<dbReference type="GO" id="GO:0043161">
    <property type="term" value="P:proteasome-mediated ubiquitin-dependent protein catabolic process"/>
    <property type="evidence" value="ECO:0007669"/>
    <property type="project" value="InterPro"/>
</dbReference>
<feature type="compositionally biased region" description="Low complexity" evidence="7">
    <location>
        <begin position="994"/>
        <end position="1006"/>
    </location>
</feature>
<organism evidence="9 10">
    <name type="scientific">Heterobasidion irregulare (strain TC 32-1)</name>
    <dbReference type="NCBI Taxonomy" id="747525"/>
    <lineage>
        <taxon>Eukaryota</taxon>
        <taxon>Fungi</taxon>
        <taxon>Dikarya</taxon>
        <taxon>Basidiomycota</taxon>
        <taxon>Agaricomycotina</taxon>
        <taxon>Agaricomycetes</taxon>
        <taxon>Russulales</taxon>
        <taxon>Bondarzewiaceae</taxon>
        <taxon>Heterobasidion</taxon>
        <taxon>Heterobasidion annosum species complex</taxon>
    </lineage>
</organism>
<evidence type="ECO:0000313" key="9">
    <source>
        <dbReference type="EMBL" id="ETW86564.1"/>
    </source>
</evidence>
<dbReference type="InterPro" id="IPR025305">
    <property type="entry name" value="UCH_repeat_domain"/>
</dbReference>
<dbReference type="HOGENOM" id="CLU_002870_0_0_1"/>
<dbReference type="GO" id="GO:0004843">
    <property type="term" value="F:cysteine-type deubiquitinase activity"/>
    <property type="evidence" value="ECO:0007669"/>
    <property type="project" value="UniProtKB-EC"/>
</dbReference>
<feature type="domain" description="USP" evidence="8">
    <location>
        <begin position="839"/>
        <end position="1409"/>
    </location>
</feature>
<dbReference type="Proteomes" id="UP000030671">
    <property type="component" value="Unassembled WGS sequence"/>
</dbReference>
<evidence type="ECO:0000256" key="7">
    <source>
        <dbReference type="SAM" id="MobiDB-lite"/>
    </source>
</evidence>
<evidence type="ECO:0000256" key="1">
    <source>
        <dbReference type="ARBA" id="ARBA00000707"/>
    </source>
</evidence>
<protein>
    <recommendedName>
        <fullName evidence="2">ubiquitinyl hydrolase 1</fullName>
        <ecNumber evidence="2">3.4.19.12</ecNumber>
    </recommendedName>
</protein>
<dbReference type="EC" id="3.4.19.12" evidence="2"/>
<keyword evidence="10" id="KW-1185">Reference proteome</keyword>
<evidence type="ECO:0000256" key="6">
    <source>
        <dbReference type="ARBA" id="ARBA00022807"/>
    </source>
</evidence>
<dbReference type="GO" id="GO:0070628">
    <property type="term" value="F:proteasome binding"/>
    <property type="evidence" value="ECO:0007669"/>
    <property type="project" value="TreeGrafter"/>
</dbReference>
<proteinExistence type="predicted"/>
<gene>
    <name evidence="9" type="ORF">HETIRDRAFT_306078</name>
</gene>
<dbReference type="eggNOG" id="KOG1863">
    <property type="taxonomic scope" value="Eukaryota"/>
</dbReference>
<dbReference type="GO" id="GO:0016579">
    <property type="term" value="P:protein deubiquitination"/>
    <property type="evidence" value="ECO:0007669"/>
    <property type="project" value="InterPro"/>
</dbReference>
<dbReference type="InterPro" id="IPR038765">
    <property type="entry name" value="Papain-like_cys_pep_sf"/>
</dbReference>
<dbReference type="RefSeq" id="XP_009540572.1">
    <property type="nucleotide sequence ID" value="XM_009542277.1"/>
</dbReference>
<feature type="compositionally biased region" description="Polar residues" evidence="7">
    <location>
        <begin position="101"/>
        <end position="121"/>
    </location>
</feature>
<keyword evidence="4" id="KW-0833">Ubl conjugation pathway</keyword>
<evidence type="ECO:0000256" key="4">
    <source>
        <dbReference type="ARBA" id="ARBA00022786"/>
    </source>
</evidence>
<feature type="compositionally biased region" description="Low complexity" evidence="7">
    <location>
        <begin position="1036"/>
        <end position="1048"/>
    </location>
</feature>
<evidence type="ECO:0000313" key="10">
    <source>
        <dbReference type="Proteomes" id="UP000030671"/>
    </source>
</evidence>
<feature type="compositionally biased region" description="Basic and acidic residues" evidence="7">
    <location>
        <begin position="954"/>
        <end position="967"/>
    </location>
</feature>
<dbReference type="InterPro" id="IPR001394">
    <property type="entry name" value="Peptidase_C19_UCH"/>
</dbReference>
<feature type="region of interest" description="Disordered" evidence="7">
    <location>
        <begin position="1"/>
        <end position="170"/>
    </location>
</feature>
<evidence type="ECO:0000256" key="5">
    <source>
        <dbReference type="ARBA" id="ARBA00022801"/>
    </source>
</evidence>
<feature type="region of interest" description="Disordered" evidence="7">
    <location>
        <begin position="268"/>
        <end position="316"/>
    </location>
</feature>
<evidence type="ECO:0000256" key="3">
    <source>
        <dbReference type="ARBA" id="ARBA00022670"/>
    </source>
</evidence>
<keyword evidence="5" id="KW-0378">Hydrolase</keyword>
<feature type="compositionally biased region" description="Low complexity" evidence="7">
    <location>
        <begin position="51"/>
        <end position="62"/>
    </location>
</feature>
<feature type="non-terminal residue" evidence="9">
    <location>
        <position position="1"/>
    </location>
</feature>
<feature type="compositionally biased region" description="Low complexity" evidence="7">
    <location>
        <begin position="1"/>
        <end position="16"/>
    </location>
</feature>
<dbReference type="SUPFAM" id="SSF54001">
    <property type="entry name" value="Cysteine proteinases"/>
    <property type="match status" value="1"/>
</dbReference>
<dbReference type="PANTHER" id="PTHR43982:SF6">
    <property type="entry name" value="UBIQUITIN CARBOXYL-TERMINAL HYDROLASE 2-RELATED"/>
    <property type="match status" value="1"/>
</dbReference>
<dbReference type="Pfam" id="PF13446">
    <property type="entry name" value="RPT"/>
    <property type="match status" value="1"/>
</dbReference>
<feature type="compositionally biased region" description="Low complexity" evidence="7">
    <location>
        <begin position="83"/>
        <end position="93"/>
    </location>
</feature>
<feature type="compositionally biased region" description="Low complexity" evidence="7">
    <location>
        <begin position="200"/>
        <end position="224"/>
    </location>
</feature>
<dbReference type="Pfam" id="PF00443">
    <property type="entry name" value="UCH"/>
    <property type="match status" value="1"/>
</dbReference>
<accession>W4KLI6</accession>
<keyword evidence="6" id="KW-0788">Thiol protease</keyword>
<dbReference type="PANTHER" id="PTHR43982">
    <property type="entry name" value="UBIQUITIN CARBOXYL-TERMINAL HYDROLASE"/>
    <property type="match status" value="1"/>
</dbReference>
<evidence type="ECO:0000256" key="2">
    <source>
        <dbReference type="ARBA" id="ARBA00012759"/>
    </source>
</evidence>
<dbReference type="InParanoid" id="W4KLI6"/>
<feature type="compositionally biased region" description="Acidic residues" evidence="7">
    <location>
        <begin position="944"/>
        <end position="953"/>
    </location>
</feature>
<dbReference type="InterPro" id="IPR028889">
    <property type="entry name" value="USP"/>
</dbReference>
<name>W4KLI6_HETIT</name>
<dbReference type="InterPro" id="IPR044635">
    <property type="entry name" value="UBP14-like"/>
</dbReference>
<dbReference type="InterPro" id="IPR018200">
    <property type="entry name" value="USP_CS"/>
</dbReference>
<dbReference type="PROSITE" id="PS00972">
    <property type="entry name" value="USP_1"/>
    <property type="match status" value="1"/>
</dbReference>
<dbReference type="KEGG" id="hir:HETIRDRAFT_306078"/>
<dbReference type="PROSITE" id="PS50235">
    <property type="entry name" value="USP_3"/>
    <property type="match status" value="1"/>
</dbReference>
<reference evidence="9 10" key="1">
    <citation type="journal article" date="2012" name="New Phytol.">
        <title>Insight into trade-off between wood decay and parasitism from the genome of a fungal forest pathogen.</title>
        <authorList>
            <person name="Olson A."/>
            <person name="Aerts A."/>
            <person name="Asiegbu F."/>
            <person name="Belbahri L."/>
            <person name="Bouzid O."/>
            <person name="Broberg A."/>
            <person name="Canback B."/>
            <person name="Coutinho P.M."/>
            <person name="Cullen D."/>
            <person name="Dalman K."/>
            <person name="Deflorio G."/>
            <person name="van Diepen L.T."/>
            <person name="Dunand C."/>
            <person name="Duplessis S."/>
            <person name="Durling M."/>
            <person name="Gonthier P."/>
            <person name="Grimwood J."/>
            <person name="Fossdal C.G."/>
            <person name="Hansson D."/>
            <person name="Henrissat B."/>
            <person name="Hietala A."/>
            <person name="Himmelstrand K."/>
            <person name="Hoffmeister D."/>
            <person name="Hogberg N."/>
            <person name="James T.Y."/>
            <person name="Karlsson M."/>
            <person name="Kohler A."/>
            <person name="Kues U."/>
            <person name="Lee Y.H."/>
            <person name="Lin Y.C."/>
            <person name="Lind M."/>
            <person name="Lindquist E."/>
            <person name="Lombard V."/>
            <person name="Lucas S."/>
            <person name="Lunden K."/>
            <person name="Morin E."/>
            <person name="Murat C."/>
            <person name="Park J."/>
            <person name="Raffaello T."/>
            <person name="Rouze P."/>
            <person name="Salamov A."/>
            <person name="Schmutz J."/>
            <person name="Solheim H."/>
            <person name="Stahlberg J."/>
            <person name="Velez H."/>
            <person name="de Vries R.P."/>
            <person name="Wiebenga A."/>
            <person name="Woodward S."/>
            <person name="Yakovlev I."/>
            <person name="Garbelotto M."/>
            <person name="Martin F."/>
            <person name="Grigoriev I.V."/>
            <person name="Stenlid J."/>
        </authorList>
    </citation>
    <scope>NUCLEOTIDE SEQUENCE [LARGE SCALE GENOMIC DNA]</scope>
    <source>
        <strain evidence="9 10">TC 32-1</strain>
    </source>
</reference>
<feature type="compositionally biased region" description="Basic and acidic residues" evidence="7">
    <location>
        <begin position="273"/>
        <end position="285"/>
    </location>
</feature>
<dbReference type="Gene3D" id="3.90.70.10">
    <property type="entry name" value="Cysteine proteinases"/>
    <property type="match status" value="2"/>
</dbReference>
<feature type="region of interest" description="Disordered" evidence="7">
    <location>
        <begin position="943"/>
        <end position="1085"/>
    </location>
</feature>
<feature type="compositionally biased region" description="Low complexity" evidence="7">
    <location>
        <begin position="976"/>
        <end position="987"/>
    </location>
</feature>
<dbReference type="PROSITE" id="PS00973">
    <property type="entry name" value="USP_2"/>
    <property type="match status" value="1"/>
</dbReference>
<feature type="region of interest" description="Disordered" evidence="7">
    <location>
        <begin position="185"/>
        <end position="233"/>
    </location>
</feature>
<dbReference type="GeneID" id="20669375"/>